<dbReference type="OrthoDB" id="118399at2"/>
<keyword evidence="1" id="KW-1133">Transmembrane helix</keyword>
<dbReference type="EMBL" id="OBQD01000001">
    <property type="protein sequence ID" value="SOC35324.1"/>
    <property type="molecule type" value="Genomic_DNA"/>
</dbReference>
<evidence type="ECO:0000313" key="3">
    <source>
        <dbReference type="EMBL" id="SOC35324.1"/>
    </source>
</evidence>
<gene>
    <name evidence="3" type="ORF">SAMN05892877_101298</name>
</gene>
<reference evidence="3 4" key="1">
    <citation type="submission" date="2017-08" db="EMBL/GenBank/DDBJ databases">
        <authorList>
            <person name="de Groot N.N."/>
        </authorList>
    </citation>
    <scope>NUCLEOTIDE SEQUENCE [LARGE SCALE GENOMIC DNA]</scope>
    <source>
        <strain evidence="3 4">JC85</strain>
    </source>
</reference>
<sequence>MEALDWIATSKLAGALKASATLYLFVNAAHILSIGALFGAILALDLRLLGFAPKVPLASVASYLSRVAAAGLALAIVTGLCLFSVRPAEYAGNPAFLAKLGLIALGLANVAAVHRGAGWRAVLAGAAPGPALRLAAATSLLVWIAAVVAGRWIGFL</sequence>
<feature type="transmembrane region" description="Helical" evidence="1">
    <location>
        <begin position="95"/>
        <end position="114"/>
    </location>
</feature>
<keyword evidence="1" id="KW-0472">Membrane</keyword>
<evidence type="ECO:0000313" key="4">
    <source>
        <dbReference type="Proteomes" id="UP000219167"/>
    </source>
</evidence>
<feature type="domain" description="DUF6644" evidence="2">
    <location>
        <begin position="5"/>
        <end position="155"/>
    </location>
</feature>
<keyword evidence="1" id="KW-0812">Transmembrane</keyword>
<evidence type="ECO:0000259" key="2">
    <source>
        <dbReference type="Pfam" id="PF20349"/>
    </source>
</evidence>
<dbReference type="InterPro" id="IPR046586">
    <property type="entry name" value="DUF6644"/>
</dbReference>
<keyword evidence="4" id="KW-1185">Reference proteome</keyword>
<dbReference type="AlphaFoldDB" id="A0A285U061"/>
<proteinExistence type="predicted"/>
<feature type="transmembrane region" description="Helical" evidence="1">
    <location>
        <begin position="134"/>
        <end position="154"/>
    </location>
</feature>
<dbReference type="RefSeq" id="WP_097135728.1">
    <property type="nucleotide sequence ID" value="NZ_OBQD01000001.1"/>
</dbReference>
<name>A0A285U061_9HYPH</name>
<feature type="transmembrane region" description="Helical" evidence="1">
    <location>
        <begin position="21"/>
        <end position="43"/>
    </location>
</feature>
<organism evidence="3 4">
    <name type="scientific">Rhizobium subbaraonis</name>
    <dbReference type="NCBI Taxonomy" id="908946"/>
    <lineage>
        <taxon>Bacteria</taxon>
        <taxon>Pseudomonadati</taxon>
        <taxon>Pseudomonadota</taxon>
        <taxon>Alphaproteobacteria</taxon>
        <taxon>Hyphomicrobiales</taxon>
        <taxon>Rhizobiaceae</taxon>
        <taxon>Rhizobium/Agrobacterium group</taxon>
        <taxon>Rhizobium</taxon>
    </lineage>
</organism>
<protein>
    <recommendedName>
        <fullName evidence="2">DUF6644 domain-containing protein</fullName>
    </recommendedName>
</protein>
<evidence type="ECO:0000256" key="1">
    <source>
        <dbReference type="SAM" id="Phobius"/>
    </source>
</evidence>
<dbReference type="Pfam" id="PF20349">
    <property type="entry name" value="DUF6644"/>
    <property type="match status" value="1"/>
</dbReference>
<dbReference type="Proteomes" id="UP000219167">
    <property type="component" value="Unassembled WGS sequence"/>
</dbReference>
<feature type="transmembrane region" description="Helical" evidence="1">
    <location>
        <begin position="63"/>
        <end position="83"/>
    </location>
</feature>
<accession>A0A285U061</accession>